<keyword evidence="1" id="KW-0472">Membrane</keyword>
<dbReference type="EMBL" id="CP009516">
    <property type="protein sequence ID" value="AKB78501.1"/>
    <property type="molecule type" value="Genomic_DNA"/>
</dbReference>
<dbReference type="KEGG" id="mhor:MSHOH_2018"/>
<organism evidence="2 3">
    <name type="scientific">Methanosarcina horonobensis HB-1 = JCM 15518</name>
    <dbReference type="NCBI Taxonomy" id="1434110"/>
    <lineage>
        <taxon>Archaea</taxon>
        <taxon>Methanobacteriati</taxon>
        <taxon>Methanobacteriota</taxon>
        <taxon>Stenosarchaea group</taxon>
        <taxon>Methanomicrobia</taxon>
        <taxon>Methanosarcinales</taxon>
        <taxon>Methanosarcinaceae</taxon>
        <taxon>Methanosarcina</taxon>
    </lineage>
</organism>
<evidence type="ECO:0000313" key="2">
    <source>
        <dbReference type="EMBL" id="AKB78501.1"/>
    </source>
</evidence>
<evidence type="ECO:0000256" key="1">
    <source>
        <dbReference type="SAM" id="Phobius"/>
    </source>
</evidence>
<keyword evidence="1" id="KW-1133">Transmembrane helix</keyword>
<name>A0A0E3SCC3_9EURY</name>
<keyword evidence="1" id="KW-0812">Transmembrane</keyword>
<accession>A0A0E3SCC3</accession>
<feature type="transmembrane region" description="Helical" evidence="1">
    <location>
        <begin position="7"/>
        <end position="25"/>
    </location>
</feature>
<proteinExistence type="predicted"/>
<sequence>MEFITSGLYWLMWTVTTMAVIVFGGNTDPDVFYPETSEFYYVGATGEPIELINNPNSIDPTYQELITFLRSDKTDEIEYSLENFTCGDFAEMVHNNAEETGIKAAWVCVDFIGSTEGHACNAFNTTDRGLIFVDCTGIYPYEPGSRDCTVKVEIGEIYQPKELFTSGETYAQMGVVKNIELYW</sequence>
<protein>
    <submittedName>
        <fullName evidence="2">Uncharacterized protein</fullName>
    </submittedName>
</protein>
<gene>
    <name evidence="2" type="ORF">MSHOH_2018</name>
</gene>
<dbReference type="Proteomes" id="UP000033101">
    <property type="component" value="Chromosome"/>
</dbReference>
<reference evidence="2 3" key="1">
    <citation type="submission" date="2014-07" db="EMBL/GenBank/DDBJ databases">
        <title>Methanogenic archaea and the global carbon cycle.</title>
        <authorList>
            <person name="Henriksen J.R."/>
            <person name="Luke J."/>
            <person name="Reinhart S."/>
            <person name="Benedict M.N."/>
            <person name="Youngblut N.D."/>
            <person name="Metcalf M.E."/>
            <person name="Whitaker R.J."/>
            <person name="Metcalf W.W."/>
        </authorList>
    </citation>
    <scope>NUCLEOTIDE SEQUENCE [LARGE SCALE GENOMIC DNA]</scope>
    <source>
        <strain evidence="2 3">HB-1</strain>
    </source>
</reference>
<dbReference type="AlphaFoldDB" id="A0A0E3SCC3"/>
<dbReference type="OrthoDB" id="137938at2157"/>
<keyword evidence="3" id="KW-1185">Reference proteome</keyword>
<dbReference type="PATRIC" id="fig|1434110.4.peg.2567"/>
<evidence type="ECO:0000313" key="3">
    <source>
        <dbReference type="Proteomes" id="UP000033101"/>
    </source>
</evidence>
<dbReference type="HOGENOM" id="CLU_1472096_0_0_2"/>
<dbReference type="RefSeq" id="WP_048139538.1">
    <property type="nucleotide sequence ID" value="NZ_CP009516.1"/>
</dbReference>
<dbReference type="GeneID" id="24831251"/>